<dbReference type="InterPro" id="IPR008948">
    <property type="entry name" value="L-Aspartase-like"/>
</dbReference>
<sequence length="491" mass="54911">MTHRLNPKRLWNIANRKERLHPDLSRLAPSAKALQEYLQKDKPSLLYGIDTGFGPHAFLNNEDRLENQRSLVYHLTVVSSKEFLKLEEARAVLAARISVLGLGASAVDPSLCNILLDLLEKDCIPKIPLRGSLSASGDLIPLSSIALALMGENEWIGQNAHMGPSLANQKKSAIQGLPRVLQAKEALSITNGTSFTTALLALQSETIRLLLEEILSFLEILFSFHPVFPDAFLPEYHKTKEFPGPIYVAERLYAKAKQNPKQKKVGSKIQDIYSVRCIPQILGSLFDEVREIQNLVEKELNSVSDNPIYIHSENRFAEGGNFYASHVSFAADRLQNVIAVLATWLERFMQYLQNPQENGQFTLSLSPEPGRYAGLSGLALLSTHLTSEIRRDSMPGSVQSLATNGGNQDIVPMGAISIYRNRRTIDDLIHLAAIFSYHIFQAGSLVSQEMSQVSAFSKNRMLKEDRDLREEINLCLCHYNSLLYPERMGKN</sequence>
<dbReference type="Pfam" id="PF00221">
    <property type="entry name" value="Lyase_aromatic"/>
    <property type="match status" value="1"/>
</dbReference>
<accession>A0A2P2DXJ5</accession>
<evidence type="ECO:0000313" key="1">
    <source>
        <dbReference type="EMBL" id="GBF49342.1"/>
    </source>
</evidence>
<dbReference type="GO" id="GO:0016841">
    <property type="term" value="F:ammonia-lyase activity"/>
    <property type="evidence" value="ECO:0007669"/>
    <property type="project" value="InterPro"/>
</dbReference>
<proteinExistence type="predicted"/>
<dbReference type="Gene3D" id="1.20.200.10">
    <property type="entry name" value="Fumarase/aspartase (Central domain)"/>
    <property type="match status" value="1"/>
</dbReference>
<dbReference type="OrthoDB" id="9806955at2"/>
<keyword evidence="2" id="KW-1185">Reference proteome</keyword>
<organism evidence="1 2">
    <name type="scientific">Leptospira ryugenii</name>
    <dbReference type="NCBI Taxonomy" id="1917863"/>
    <lineage>
        <taxon>Bacteria</taxon>
        <taxon>Pseudomonadati</taxon>
        <taxon>Spirochaetota</taxon>
        <taxon>Spirochaetia</taxon>
        <taxon>Leptospirales</taxon>
        <taxon>Leptospiraceae</taxon>
        <taxon>Leptospira</taxon>
    </lineage>
</organism>
<dbReference type="PROSITE" id="PS00488">
    <property type="entry name" value="PAL_HISTIDASE"/>
    <property type="match status" value="1"/>
</dbReference>
<keyword evidence="1" id="KW-0456">Lyase</keyword>
<protein>
    <submittedName>
        <fullName evidence="1">Aromatic amino acid lyase</fullName>
    </submittedName>
</protein>
<dbReference type="Proteomes" id="UP000245133">
    <property type="component" value="Unassembled WGS sequence"/>
</dbReference>
<comment type="caution">
    <text evidence="1">The sequence shown here is derived from an EMBL/GenBank/DDBJ whole genome shotgun (WGS) entry which is preliminary data.</text>
</comment>
<dbReference type="AlphaFoldDB" id="A0A2P2DXJ5"/>
<reference evidence="1 2" key="1">
    <citation type="submission" date="2018-02" db="EMBL/GenBank/DDBJ databases">
        <title>Novel Leptospira species isolated from soil and water in Japan.</title>
        <authorList>
            <person name="Nakao R."/>
            <person name="Masuzawa T."/>
        </authorList>
    </citation>
    <scope>NUCLEOTIDE SEQUENCE [LARGE SCALE GENOMIC DNA]</scope>
    <source>
        <strain evidence="1 2">YH101</strain>
    </source>
</reference>
<dbReference type="InterPro" id="IPR022313">
    <property type="entry name" value="Phe/His_NH3-lyase_AS"/>
</dbReference>
<dbReference type="RefSeq" id="WP_108974154.1">
    <property type="nucleotide sequence ID" value="NZ_BFBB01000003.1"/>
</dbReference>
<dbReference type="SUPFAM" id="SSF48557">
    <property type="entry name" value="L-aspartase-like"/>
    <property type="match status" value="1"/>
</dbReference>
<dbReference type="PANTHER" id="PTHR10362">
    <property type="entry name" value="HISTIDINE AMMONIA-LYASE"/>
    <property type="match status" value="1"/>
</dbReference>
<dbReference type="EMBL" id="BFBB01000003">
    <property type="protein sequence ID" value="GBF49342.1"/>
    <property type="molecule type" value="Genomic_DNA"/>
</dbReference>
<name>A0A2P2DXJ5_9LEPT</name>
<gene>
    <name evidence="1" type="ORF">LPTSP4_08530</name>
</gene>
<evidence type="ECO:0000313" key="2">
    <source>
        <dbReference type="Proteomes" id="UP000245133"/>
    </source>
</evidence>
<dbReference type="InterPro" id="IPR001106">
    <property type="entry name" value="Aromatic_Lyase"/>
</dbReference>
<dbReference type="Gene3D" id="1.10.275.10">
    <property type="entry name" value="Fumarase/aspartase (N-terminal domain)"/>
    <property type="match status" value="1"/>
</dbReference>
<dbReference type="InterPro" id="IPR024083">
    <property type="entry name" value="Fumarase/histidase_N"/>
</dbReference>